<organism evidence="1 2">
    <name type="scientific">Symbiodinium microadriaticum</name>
    <name type="common">Dinoflagellate</name>
    <name type="synonym">Zooxanthella microadriatica</name>
    <dbReference type="NCBI Taxonomy" id="2951"/>
    <lineage>
        <taxon>Eukaryota</taxon>
        <taxon>Sar</taxon>
        <taxon>Alveolata</taxon>
        <taxon>Dinophyceae</taxon>
        <taxon>Suessiales</taxon>
        <taxon>Symbiodiniaceae</taxon>
        <taxon>Symbiodinium</taxon>
    </lineage>
</organism>
<name>A0A1Q9EZG9_SYMMI</name>
<dbReference type="OrthoDB" id="10316673at2759"/>
<dbReference type="GO" id="GO:0046556">
    <property type="term" value="F:alpha-L-arabinofuranosidase activity"/>
    <property type="evidence" value="ECO:0007669"/>
    <property type="project" value="InterPro"/>
</dbReference>
<accession>A0A1Q9EZG9</accession>
<gene>
    <name evidence="1" type="ORF">AK812_SmicGene3180</name>
</gene>
<keyword evidence="2" id="KW-1185">Reference proteome</keyword>
<dbReference type="GO" id="GO:0046373">
    <property type="term" value="P:L-arabinose metabolic process"/>
    <property type="evidence" value="ECO:0007669"/>
    <property type="project" value="InterPro"/>
</dbReference>
<sequence length="351" mass="37917">MHTPDARRILTFDGEVCLSGRTAVEMREEVKHILNDSLVSAELQAAHTERLAEQNRQVTARNRSTPKASIPAAAPTYRGYTQAAAKAAKSGQALGFHGRPSAGEAAAEAAGLAAALAAEAAGDEGERREAMPPLNVSILNMSGEEVFKRELLPSTTLLGLKKALAEEVGGSSVALKLIRGSETLQPDLTPLGEMLEGDAELTFVRVNVRRVRFQSLAWRGGRADNYKDGCGLSSAASAGDTLRNAKDETSWVMHVLAEGVKFESESQPGLCICNADGHGKLLEGNGQREVFREIPALNGEEDSVTLESLAQPGYYLCHCNGTIYFHSLDRRMQFSDTIFRNDASWRLQDCD</sequence>
<dbReference type="EMBL" id="LSRX01000037">
    <property type="protein sequence ID" value="OLQ12838.1"/>
    <property type="molecule type" value="Genomic_DNA"/>
</dbReference>
<dbReference type="AlphaFoldDB" id="A0A1Q9EZG9"/>
<dbReference type="InterPro" id="IPR036195">
    <property type="entry name" value="AbfB_ABD_sf"/>
</dbReference>
<evidence type="ECO:0000313" key="1">
    <source>
        <dbReference type="EMBL" id="OLQ12838.1"/>
    </source>
</evidence>
<dbReference type="SUPFAM" id="SSF110221">
    <property type="entry name" value="AbfB domain"/>
    <property type="match status" value="1"/>
</dbReference>
<evidence type="ECO:0000313" key="2">
    <source>
        <dbReference type="Proteomes" id="UP000186817"/>
    </source>
</evidence>
<proteinExistence type="predicted"/>
<dbReference type="Gene3D" id="2.80.10.50">
    <property type="match status" value="1"/>
</dbReference>
<reference evidence="1 2" key="1">
    <citation type="submission" date="2016-02" db="EMBL/GenBank/DDBJ databases">
        <title>Genome analysis of coral dinoflagellate symbionts highlights evolutionary adaptations to a symbiotic lifestyle.</title>
        <authorList>
            <person name="Aranda M."/>
            <person name="Li Y."/>
            <person name="Liew Y.J."/>
            <person name="Baumgarten S."/>
            <person name="Simakov O."/>
            <person name="Wilson M."/>
            <person name="Piel J."/>
            <person name="Ashoor H."/>
            <person name="Bougouffa S."/>
            <person name="Bajic V.B."/>
            <person name="Ryu T."/>
            <person name="Ravasi T."/>
            <person name="Bayer T."/>
            <person name="Micklem G."/>
            <person name="Kim H."/>
            <person name="Bhak J."/>
            <person name="Lajeunesse T.C."/>
            <person name="Voolstra C.R."/>
        </authorList>
    </citation>
    <scope>NUCLEOTIDE SEQUENCE [LARGE SCALE GENOMIC DNA]</scope>
    <source>
        <strain evidence="1 2">CCMP2467</strain>
    </source>
</reference>
<dbReference type="Proteomes" id="UP000186817">
    <property type="component" value="Unassembled WGS sequence"/>
</dbReference>
<comment type="caution">
    <text evidence="1">The sequence shown here is derived from an EMBL/GenBank/DDBJ whole genome shotgun (WGS) entry which is preliminary data.</text>
</comment>
<protein>
    <submittedName>
        <fullName evidence="1">Uncharacterized protein</fullName>
    </submittedName>
</protein>